<dbReference type="InterPro" id="IPR032740">
    <property type="entry name" value="GxDLY"/>
</dbReference>
<dbReference type="EMBL" id="DWZE01000049">
    <property type="protein sequence ID" value="HJA83080.1"/>
    <property type="molecule type" value="Genomic_DNA"/>
</dbReference>
<feature type="domain" description="SGNH hydrolase-type esterase N-terminal" evidence="3">
    <location>
        <begin position="23"/>
        <end position="170"/>
    </location>
</feature>
<dbReference type="Proteomes" id="UP000823860">
    <property type="component" value="Unassembled WGS sequence"/>
</dbReference>
<feature type="signal peptide" evidence="1">
    <location>
        <begin position="1"/>
        <end position="20"/>
    </location>
</feature>
<feature type="chain" id="PRO_5039533357" evidence="1">
    <location>
        <begin position="21"/>
        <end position="367"/>
    </location>
</feature>
<dbReference type="Pfam" id="PF14606">
    <property type="entry name" value="Lipase_GDSL_3"/>
    <property type="match status" value="1"/>
</dbReference>
<dbReference type="Pfam" id="PF14607">
    <property type="entry name" value="GxDLY"/>
    <property type="match status" value="1"/>
</dbReference>
<comment type="caution">
    <text evidence="4">The sequence shown here is derived from an EMBL/GenBank/DDBJ whole genome shotgun (WGS) entry which is preliminary data.</text>
</comment>
<dbReference type="AlphaFoldDB" id="A0A9D2HPM2"/>
<dbReference type="InterPro" id="IPR036514">
    <property type="entry name" value="SGNH_hydro_sf"/>
</dbReference>
<evidence type="ECO:0000313" key="5">
    <source>
        <dbReference type="Proteomes" id="UP000823860"/>
    </source>
</evidence>
<dbReference type="InterPro" id="IPR013830">
    <property type="entry name" value="SGNH_hydro"/>
</dbReference>
<dbReference type="Gene3D" id="3.40.50.1110">
    <property type="entry name" value="SGNH hydrolase"/>
    <property type="match status" value="1"/>
</dbReference>
<sequence>MYKLIIVSWLFLLLAAPLQAQTQWFNPLEDGHAHYIQNQAWDEDGGNYNRLPARAKGKVRDDVWNLSRESAGLSIRFLTDSKKIQVRYQVTGGYSMPHMPATGVSGVDLYARVGGESLVCYGDYSFADTIRYNYTIDRDISSDAKKEYELYLPLYNGVKWLEIGIEEGKELAFVPARKDRCVVVYGTSIAQGACASRPGMAWSNIVSRELDIPVVNLGFSGNGRLEKEVIDFICEVNAWAYVIDCMANLQDRPAEEVKTLAIKAVKQIREKTDAPILLVEHAGYSNAPTNQQMDNSYKTPNKGLRAAYNELKQQHTENLYYLSNEEIGFHPDSWVDYVHPSDYGMVQQAKAVERKLKEIQKKVKAPK</sequence>
<feature type="domain" description="SGNH hydrolase-type esterase" evidence="2">
    <location>
        <begin position="181"/>
        <end position="357"/>
    </location>
</feature>
<organism evidence="4 5">
    <name type="scientific">Candidatus Bacteroides intestinavium</name>
    <dbReference type="NCBI Taxonomy" id="2838469"/>
    <lineage>
        <taxon>Bacteria</taxon>
        <taxon>Pseudomonadati</taxon>
        <taxon>Bacteroidota</taxon>
        <taxon>Bacteroidia</taxon>
        <taxon>Bacteroidales</taxon>
        <taxon>Bacteroidaceae</taxon>
        <taxon>Bacteroides</taxon>
    </lineage>
</organism>
<keyword evidence="1" id="KW-0732">Signal</keyword>
<evidence type="ECO:0000256" key="1">
    <source>
        <dbReference type="SAM" id="SignalP"/>
    </source>
</evidence>
<protein>
    <submittedName>
        <fullName evidence="4">SGNH/GDSL hydrolase family protein</fullName>
    </submittedName>
</protein>
<name>A0A9D2HPM2_9BACE</name>
<reference evidence="4" key="1">
    <citation type="journal article" date="2021" name="PeerJ">
        <title>Extensive microbial diversity within the chicken gut microbiome revealed by metagenomics and culture.</title>
        <authorList>
            <person name="Gilroy R."/>
            <person name="Ravi A."/>
            <person name="Getino M."/>
            <person name="Pursley I."/>
            <person name="Horton D.L."/>
            <person name="Alikhan N.F."/>
            <person name="Baker D."/>
            <person name="Gharbi K."/>
            <person name="Hall N."/>
            <person name="Watson M."/>
            <person name="Adriaenssens E.M."/>
            <person name="Foster-Nyarko E."/>
            <person name="Jarju S."/>
            <person name="Secka A."/>
            <person name="Antonio M."/>
            <person name="Oren A."/>
            <person name="Chaudhuri R.R."/>
            <person name="La Ragione R."/>
            <person name="Hildebrand F."/>
            <person name="Pallen M.J."/>
        </authorList>
    </citation>
    <scope>NUCLEOTIDE SEQUENCE</scope>
    <source>
        <strain evidence="4">ChiHecec1B25-7008</strain>
    </source>
</reference>
<gene>
    <name evidence="4" type="ORF">H9785_03810</name>
</gene>
<accession>A0A9D2HPM2</accession>
<keyword evidence="4" id="KW-0378">Hydrolase</keyword>
<evidence type="ECO:0000259" key="3">
    <source>
        <dbReference type="Pfam" id="PF14607"/>
    </source>
</evidence>
<proteinExistence type="predicted"/>
<dbReference type="Gene3D" id="2.60.120.260">
    <property type="entry name" value="Galactose-binding domain-like"/>
    <property type="match status" value="1"/>
</dbReference>
<reference evidence="4" key="2">
    <citation type="submission" date="2021-04" db="EMBL/GenBank/DDBJ databases">
        <authorList>
            <person name="Gilroy R."/>
        </authorList>
    </citation>
    <scope>NUCLEOTIDE SEQUENCE</scope>
    <source>
        <strain evidence="4">ChiHecec1B25-7008</strain>
    </source>
</reference>
<evidence type="ECO:0000259" key="2">
    <source>
        <dbReference type="Pfam" id="PF14606"/>
    </source>
</evidence>
<evidence type="ECO:0000313" key="4">
    <source>
        <dbReference type="EMBL" id="HJA83080.1"/>
    </source>
</evidence>
<dbReference type="SUPFAM" id="SSF52266">
    <property type="entry name" value="SGNH hydrolase"/>
    <property type="match status" value="1"/>
</dbReference>
<dbReference type="GO" id="GO:0016788">
    <property type="term" value="F:hydrolase activity, acting on ester bonds"/>
    <property type="evidence" value="ECO:0007669"/>
    <property type="project" value="UniProtKB-ARBA"/>
</dbReference>